<evidence type="ECO:0000256" key="7">
    <source>
        <dbReference type="ARBA" id="ARBA00023128"/>
    </source>
</evidence>
<keyword evidence="11" id="KW-0999">Mitochondrion inner membrane</keyword>
<evidence type="ECO:0000256" key="3">
    <source>
        <dbReference type="ARBA" id="ARBA00009188"/>
    </source>
</evidence>
<organism evidence="12">
    <name type="scientific">Trichophyton rubrum CBS 288.86</name>
    <dbReference type="NCBI Taxonomy" id="1215330"/>
    <lineage>
        <taxon>Eukaryota</taxon>
        <taxon>Fungi</taxon>
        <taxon>Dikarya</taxon>
        <taxon>Ascomycota</taxon>
        <taxon>Pezizomycotina</taxon>
        <taxon>Eurotiomycetes</taxon>
        <taxon>Eurotiomycetidae</taxon>
        <taxon>Onygenales</taxon>
        <taxon>Arthrodermataceae</taxon>
        <taxon>Trichophyton</taxon>
    </lineage>
</organism>
<dbReference type="OrthoDB" id="4173408at2759"/>
<evidence type="ECO:0000256" key="9">
    <source>
        <dbReference type="ARBA" id="ARBA00032159"/>
    </source>
</evidence>
<accession>A0A022W0T3</accession>
<sequence>MGFIAGFAGGLALTYSIIQLTMLKQLSDRQRQQDLLREQIDSLNNMSMPATATHNVRDEVDYAAALARRGYAPPEGPTIVDTWKMRWNEEVKSMARSIHEFSWEDIREAFRKARGG</sequence>
<reference evidence="12" key="1">
    <citation type="submission" date="2014-02" db="EMBL/GenBank/DDBJ databases">
        <title>The Genome Sequence of Trichophyton rubrum (morphotype fischeri) CBS 288.86.</title>
        <authorList>
            <consortium name="The Broad Institute Genomics Platform"/>
            <person name="Cuomo C.A."/>
            <person name="White T.C."/>
            <person name="Graser Y."/>
            <person name="Martinez-Rossi N."/>
            <person name="Heitman J."/>
            <person name="Young S.K."/>
            <person name="Zeng Q."/>
            <person name="Gargeya S."/>
            <person name="Abouelleil A."/>
            <person name="Alvarado L."/>
            <person name="Chapman S.B."/>
            <person name="Gainer-Dewar J."/>
            <person name="Goldberg J."/>
            <person name="Griggs A."/>
            <person name="Gujja S."/>
            <person name="Hansen M."/>
            <person name="Howarth C."/>
            <person name="Imamovic A."/>
            <person name="Larimer J."/>
            <person name="Martinez D."/>
            <person name="Murphy C."/>
            <person name="Pearson M.D."/>
            <person name="Persinoti G."/>
            <person name="Poon T."/>
            <person name="Priest M."/>
            <person name="Roberts A.D."/>
            <person name="Saif S."/>
            <person name="Shea T.D."/>
            <person name="Sykes S.N."/>
            <person name="Wortman J."/>
            <person name="Nusbaum C."/>
            <person name="Birren B."/>
        </authorList>
    </citation>
    <scope>NUCLEOTIDE SEQUENCE [LARGE SCALE GENOMIC DNA]</scope>
    <source>
        <strain evidence="12">CBS 288.86</strain>
    </source>
</reference>
<comment type="subunit">
    <text evidence="11">Component of the mitochondrial contact site and cristae organizing system (MICOS) complex.</text>
</comment>
<proteinExistence type="inferred from homology"/>
<comment type="function">
    <text evidence="1 11">Component of the MICOS complex, a large protein complex of the mitochondrial inner membrane that plays crucial roles in the maintenance of crista junctions, inner membrane architecture, and formation of contact sites to the outer membrane.</text>
</comment>
<dbReference type="GO" id="GO:0044284">
    <property type="term" value="C:mitochondrial crista junction"/>
    <property type="evidence" value="ECO:0007669"/>
    <property type="project" value="InterPro"/>
</dbReference>
<evidence type="ECO:0000256" key="4">
    <source>
        <dbReference type="ARBA" id="ARBA00018170"/>
    </source>
</evidence>
<evidence type="ECO:0000256" key="2">
    <source>
        <dbReference type="ARBA" id="ARBA00004370"/>
    </source>
</evidence>
<keyword evidence="7 11" id="KW-0496">Mitochondrion</keyword>
<evidence type="ECO:0000256" key="11">
    <source>
        <dbReference type="RuleBase" id="RU363010"/>
    </source>
</evidence>
<evidence type="ECO:0000256" key="8">
    <source>
        <dbReference type="ARBA" id="ARBA00023136"/>
    </source>
</evidence>
<comment type="similarity">
    <text evidence="3 11">Belongs to the MICOS complex subunit Mic12 family.</text>
</comment>
<dbReference type="Pfam" id="PF17050">
    <property type="entry name" value="AIM5"/>
    <property type="match status" value="1"/>
</dbReference>
<evidence type="ECO:0000313" key="12">
    <source>
        <dbReference type="EMBL" id="EZF51613.1"/>
    </source>
</evidence>
<dbReference type="AlphaFoldDB" id="A0A022W0T3"/>
<dbReference type="GO" id="GO:0042407">
    <property type="term" value="P:cristae formation"/>
    <property type="evidence" value="ECO:0007669"/>
    <property type="project" value="InterPro"/>
</dbReference>
<evidence type="ECO:0000256" key="10">
    <source>
        <dbReference type="ARBA" id="ARBA00032985"/>
    </source>
</evidence>
<dbReference type="Proteomes" id="UP000023758">
    <property type="component" value="Unassembled WGS sequence"/>
</dbReference>
<keyword evidence="6" id="KW-1133">Transmembrane helix</keyword>
<comment type="subcellular location">
    <subcellularLocation>
        <location evidence="2">Membrane</location>
    </subcellularLocation>
    <subcellularLocation>
        <location evidence="11">Mitochondrion inner membrane</location>
        <topology evidence="11">Single-pass membrane protein</topology>
    </subcellularLocation>
</comment>
<dbReference type="InterPro" id="IPR031463">
    <property type="entry name" value="Mic12"/>
</dbReference>
<evidence type="ECO:0000256" key="5">
    <source>
        <dbReference type="ARBA" id="ARBA00022692"/>
    </source>
</evidence>
<name>A0A022W0T3_TRIRU</name>
<dbReference type="GO" id="GO:0061617">
    <property type="term" value="C:MICOS complex"/>
    <property type="evidence" value="ECO:0007669"/>
    <property type="project" value="UniProtKB-UniRule"/>
</dbReference>
<evidence type="ECO:0000256" key="1">
    <source>
        <dbReference type="ARBA" id="ARBA00002689"/>
    </source>
</evidence>
<gene>
    <name evidence="12" type="ORF">H103_05117</name>
</gene>
<keyword evidence="5" id="KW-0812">Transmembrane</keyword>
<protein>
    <recommendedName>
        <fullName evidence="4 11">MICOS complex subunit MIC12</fullName>
    </recommendedName>
    <alternativeName>
        <fullName evidence="10 11">Altered inheritance of mitochondria protein 5, mitochondrial</fullName>
    </alternativeName>
    <alternativeName>
        <fullName evidence="9 11">Found in mitochondrial proteome protein 51</fullName>
    </alternativeName>
</protein>
<keyword evidence="8" id="KW-0472">Membrane</keyword>
<dbReference type="HOGENOM" id="CLU_134520_1_0_1"/>
<evidence type="ECO:0000256" key="6">
    <source>
        <dbReference type="ARBA" id="ARBA00022989"/>
    </source>
</evidence>
<dbReference type="EMBL" id="KK207865">
    <property type="protein sequence ID" value="EZF51613.1"/>
    <property type="molecule type" value="Genomic_DNA"/>
</dbReference>